<feature type="compositionally biased region" description="Basic and acidic residues" evidence="1">
    <location>
        <begin position="179"/>
        <end position="200"/>
    </location>
</feature>
<reference evidence="2 3" key="1">
    <citation type="journal article" date="2020" name="Cell">
        <title>Large-Scale Comparative Analyses of Tick Genomes Elucidate Their Genetic Diversity and Vector Capacities.</title>
        <authorList>
            <consortium name="Tick Genome and Microbiome Consortium (TIGMIC)"/>
            <person name="Jia N."/>
            <person name="Wang J."/>
            <person name="Shi W."/>
            <person name="Du L."/>
            <person name="Sun Y."/>
            <person name="Zhan W."/>
            <person name="Jiang J.F."/>
            <person name="Wang Q."/>
            <person name="Zhang B."/>
            <person name="Ji P."/>
            <person name="Bell-Sakyi L."/>
            <person name="Cui X.M."/>
            <person name="Yuan T.T."/>
            <person name="Jiang B.G."/>
            <person name="Yang W.F."/>
            <person name="Lam T.T."/>
            <person name="Chang Q.C."/>
            <person name="Ding S.J."/>
            <person name="Wang X.J."/>
            <person name="Zhu J.G."/>
            <person name="Ruan X.D."/>
            <person name="Zhao L."/>
            <person name="Wei J.T."/>
            <person name="Ye R.Z."/>
            <person name="Que T.C."/>
            <person name="Du C.H."/>
            <person name="Zhou Y.H."/>
            <person name="Cheng J.X."/>
            <person name="Dai P.F."/>
            <person name="Guo W.B."/>
            <person name="Han X.H."/>
            <person name="Huang E.J."/>
            <person name="Li L.F."/>
            <person name="Wei W."/>
            <person name="Gao Y.C."/>
            <person name="Liu J.Z."/>
            <person name="Shao H.Z."/>
            <person name="Wang X."/>
            <person name="Wang C.C."/>
            <person name="Yang T.C."/>
            <person name="Huo Q.B."/>
            <person name="Li W."/>
            <person name="Chen H.Y."/>
            <person name="Chen S.E."/>
            <person name="Zhou L.G."/>
            <person name="Ni X.B."/>
            <person name="Tian J.H."/>
            <person name="Sheng Y."/>
            <person name="Liu T."/>
            <person name="Pan Y.S."/>
            <person name="Xia L.Y."/>
            <person name="Li J."/>
            <person name="Zhao F."/>
            <person name="Cao W.C."/>
        </authorList>
    </citation>
    <scope>NUCLEOTIDE SEQUENCE [LARGE SCALE GENOMIC DNA]</scope>
    <source>
        <strain evidence="2">HaeL-2018</strain>
    </source>
</reference>
<feature type="region of interest" description="Disordered" evidence="1">
    <location>
        <begin position="156"/>
        <end position="262"/>
    </location>
</feature>
<dbReference type="PANTHER" id="PTHR47678">
    <property type="entry name" value="TETRATRICOPEPTIDE REPEAT PROTEIN 31"/>
    <property type="match status" value="1"/>
</dbReference>
<protein>
    <submittedName>
        <fullName evidence="2">Uncharacterized protein</fullName>
    </submittedName>
</protein>
<proteinExistence type="predicted"/>
<dbReference type="VEuPathDB" id="VectorBase:HLOH_040951"/>
<comment type="caution">
    <text evidence="2">The sequence shown here is derived from an EMBL/GenBank/DDBJ whole genome shotgun (WGS) entry which is preliminary data.</text>
</comment>
<accession>A0A9J6H3Y7</accession>
<evidence type="ECO:0000256" key="1">
    <source>
        <dbReference type="SAM" id="MobiDB-lite"/>
    </source>
</evidence>
<dbReference type="OrthoDB" id="2017782at2759"/>
<dbReference type="PANTHER" id="PTHR47678:SF4">
    <property type="entry name" value="SHOCK PROTEIN 70 (HSP70)-INTERACTING PROTEIN, PUTATIVE-RELATED"/>
    <property type="match status" value="1"/>
</dbReference>
<name>A0A9J6H3Y7_HAELO</name>
<dbReference type="Proteomes" id="UP000821853">
    <property type="component" value="Chromosome 9"/>
</dbReference>
<dbReference type="Gene3D" id="1.25.40.10">
    <property type="entry name" value="Tetratricopeptide repeat domain"/>
    <property type="match status" value="1"/>
</dbReference>
<evidence type="ECO:0000313" key="2">
    <source>
        <dbReference type="EMBL" id="KAH9381744.1"/>
    </source>
</evidence>
<evidence type="ECO:0000313" key="3">
    <source>
        <dbReference type="Proteomes" id="UP000821853"/>
    </source>
</evidence>
<dbReference type="SUPFAM" id="SSF48452">
    <property type="entry name" value="TPR-like"/>
    <property type="match status" value="1"/>
</dbReference>
<gene>
    <name evidence="2" type="ORF">HPB48_010563</name>
</gene>
<dbReference type="AlphaFoldDB" id="A0A9J6H3Y7"/>
<organism evidence="2 3">
    <name type="scientific">Haemaphysalis longicornis</name>
    <name type="common">Bush tick</name>
    <dbReference type="NCBI Taxonomy" id="44386"/>
    <lineage>
        <taxon>Eukaryota</taxon>
        <taxon>Metazoa</taxon>
        <taxon>Ecdysozoa</taxon>
        <taxon>Arthropoda</taxon>
        <taxon>Chelicerata</taxon>
        <taxon>Arachnida</taxon>
        <taxon>Acari</taxon>
        <taxon>Parasitiformes</taxon>
        <taxon>Ixodida</taxon>
        <taxon>Ixodoidea</taxon>
        <taxon>Ixodidae</taxon>
        <taxon>Haemaphysalinae</taxon>
        <taxon>Haemaphysalis</taxon>
    </lineage>
</organism>
<dbReference type="EMBL" id="JABSTR010000011">
    <property type="protein sequence ID" value="KAH9381744.1"/>
    <property type="molecule type" value="Genomic_DNA"/>
</dbReference>
<keyword evidence="3" id="KW-1185">Reference proteome</keyword>
<dbReference type="InterPro" id="IPR011990">
    <property type="entry name" value="TPR-like_helical_dom_sf"/>
</dbReference>
<sequence length="262" mass="29078">MRAHHKAASHSQAPARKGCRMCRAGHHSLDSEYLPGALTLDRIDHRHFGNRYCCFFVGECERALEDADIAISLELPQPTRHFYTGILLCNLHRHRDARKPFEKTLDVNTSCNGAVKDVRVRRITLMGYAWNQASGRGKIHDNVTADSDGARALFGRTWGIRTEPTEHRRSSFRPQPSEPDDRLAFRAPENKPRGVHEGTSKRKGKAAMRGGGLEASDRQAQRAVDAAGGGMRSTRSRLGEGGPELERDCGARNPEPAARPLL</sequence>